<evidence type="ECO:0000313" key="4">
    <source>
        <dbReference type="Proteomes" id="UP000614200"/>
    </source>
</evidence>
<organism evidence="3 4">
    <name type="scientific">Fusibacter ferrireducens</name>
    <dbReference type="NCBI Taxonomy" id="2785058"/>
    <lineage>
        <taxon>Bacteria</taxon>
        <taxon>Bacillati</taxon>
        <taxon>Bacillota</taxon>
        <taxon>Clostridia</taxon>
        <taxon>Eubacteriales</taxon>
        <taxon>Eubacteriales Family XII. Incertae Sedis</taxon>
        <taxon>Fusibacter</taxon>
    </lineage>
</organism>
<name>A0ABR9ZVS2_9FIRM</name>
<comment type="caution">
    <text evidence="3">The sequence shown here is derived from an EMBL/GenBank/DDBJ whole genome shotgun (WGS) entry which is preliminary data.</text>
</comment>
<dbReference type="InterPro" id="IPR016181">
    <property type="entry name" value="Acyl_CoA_acyltransferase"/>
</dbReference>
<dbReference type="RefSeq" id="WP_194702499.1">
    <property type="nucleotide sequence ID" value="NZ_JADKNH010000008.1"/>
</dbReference>
<keyword evidence="4" id="KW-1185">Reference proteome</keyword>
<protein>
    <submittedName>
        <fullName evidence="3">GNAT family N-acetyltransferase</fullName>
    </submittedName>
</protein>
<reference evidence="3 4" key="1">
    <citation type="submission" date="2020-11" db="EMBL/GenBank/DDBJ databases">
        <title>Fusibacter basophilias sp. nov.</title>
        <authorList>
            <person name="Qiu D."/>
        </authorList>
    </citation>
    <scope>NUCLEOTIDE SEQUENCE [LARGE SCALE GENOMIC DNA]</scope>
    <source>
        <strain evidence="3 4">Q10-2</strain>
    </source>
</reference>
<evidence type="ECO:0000259" key="2">
    <source>
        <dbReference type="PROSITE" id="PS51186"/>
    </source>
</evidence>
<dbReference type="SUPFAM" id="SSF55729">
    <property type="entry name" value="Acyl-CoA N-acyltransferases (Nat)"/>
    <property type="match status" value="1"/>
</dbReference>
<keyword evidence="1" id="KW-0808">Transferase</keyword>
<proteinExistence type="predicted"/>
<dbReference type="Gene3D" id="3.40.630.30">
    <property type="match status" value="1"/>
</dbReference>
<evidence type="ECO:0000313" key="3">
    <source>
        <dbReference type="EMBL" id="MBF4694263.1"/>
    </source>
</evidence>
<dbReference type="EMBL" id="JADKNH010000008">
    <property type="protein sequence ID" value="MBF4694263.1"/>
    <property type="molecule type" value="Genomic_DNA"/>
</dbReference>
<dbReference type="PROSITE" id="PS51186">
    <property type="entry name" value="GNAT"/>
    <property type="match status" value="1"/>
</dbReference>
<dbReference type="Pfam" id="PF00583">
    <property type="entry name" value="Acetyltransf_1"/>
    <property type="match status" value="1"/>
</dbReference>
<dbReference type="InterPro" id="IPR050769">
    <property type="entry name" value="NAT_camello-type"/>
</dbReference>
<sequence>MDSTEAITIREHLIAGDLGYLTYLHGKIYKEECQYDLEFEGYVCKTFYDFTLRYSQERDRFFIAEKDGVIIGNVAILGYSDTEAQLRWFLIDPEYRGIGLGQKLFKRAMQFCEEKDYKKIWLLTTSDQEKASSIYEREGFKMVEETSQEMWGRVLVEKRYELDR</sequence>
<dbReference type="Proteomes" id="UP000614200">
    <property type="component" value="Unassembled WGS sequence"/>
</dbReference>
<dbReference type="PANTHER" id="PTHR13947">
    <property type="entry name" value="GNAT FAMILY N-ACETYLTRANSFERASE"/>
    <property type="match status" value="1"/>
</dbReference>
<accession>A0ABR9ZVS2</accession>
<dbReference type="InterPro" id="IPR000182">
    <property type="entry name" value="GNAT_dom"/>
</dbReference>
<evidence type="ECO:0000256" key="1">
    <source>
        <dbReference type="ARBA" id="ARBA00022679"/>
    </source>
</evidence>
<feature type="domain" description="N-acetyltransferase" evidence="2">
    <location>
        <begin position="7"/>
        <end position="161"/>
    </location>
</feature>
<dbReference type="CDD" id="cd04301">
    <property type="entry name" value="NAT_SF"/>
    <property type="match status" value="1"/>
</dbReference>
<gene>
    <name evidence="3" type="ORF">ISU02_14160</name>
</gene>
<dbReference type="PANTHER" id="PTHR13947:SF37">
    <property type="entry name" value="LD18367P"/>
    <property type="match status" value="1"/>
</dbReference>